<proteinExistence type="predicted"/>
<dbReference type="Gene3D" id="3.40.50.720">
    <property type="entry name" value="NAD(P)-binding Rossmann-like Domain"/>
    <property type="match status" value="1"/>
</dbReference>
<evidence type="ECO:0000313" key="2">
    <source>
        <dbReference type="EMBL" id="WAR05447.1"/>
    </source>
</evidence>
<keyword evidence="3" id="KW-1185">Reference proteome</keyword>
<reference evidence="2" key="1">
    <citation type="submission" date="2022-11" db="EMBL/GenBank/DDBJ databases">
        <title>Centuries of genome instability and evolution in soft-shell clam transmissible cancer (bioRxiv).</title>
        <authorList>
            <person name="Hart S.F.M."/>
            <person name="Yonemitsu M.A."/>
            <person name="Giersch R.M."/>
            <person name="Beal B.F."/>
            <person name="Arriagada G."/>
            <person name="Davis B.W."/>
            <person name="Ostrander E.A."/>
            <person name="Goff S.P."/>
            <person name="Metzger M.J."/>
        </authorList>
    </citation>
    <scope>NUCLEOTIDE SEQUENCE</scope>
    <source>
        <strain evidence="2">MELC-2E11</strain>
        <tissue evidence="2">Siphon/mantle</tissue>
    </source>
</reference>
<evidence type="ECO:0000313" key="3">
    <source>
        <dbReference type="Proteomes" id="UP001164746"/>
    </source>
</evidence>
<accession>A0ABY7E915</accession>
<evidence type="ECO:0000256" key="1">
    <source>
        <dbReference type="SAM" id="SignalP"/>
    </source>
</evidence>
<keyword evidence="1" id="KW-0732">Signal</keyword>
<dbReference type="Proteomes" id="UP001164746">
    <property type="component" value="Chromosome 5"/>
</dbReference>
<name>A0ABY7E915_MYAAR</name>
<protein>
    <submittedName>
        <fullName evidence="2">FAS-like protein</fullName>
    </submittedName>
</protein>
<gene>
    <name evidence="2" type="ORF">MAR_020816</name>
</gene>
<feature type="chain" id="PRO_5045976044" evidence="1">
    <location>
        <begin position="18"/>
        <end position="125"/>
    </location>
</feature>
<dbReference type="EMBL" id="CP111016">
    <property type="protein sequence ID" value="WAR05447.1"/>
    <property type="molecule type" value="Genomic_DNA"/>
</dbReference>
<sequence length="125" mass="13670">METFVSLQCLFFIEGLAIQYGLVGDVGVSHKRLKGQTKEIAGTTSQSIASCLEVLDQLLLQQEPVVTSFVLAEKEDVGTHPTNILSERIFDILGTGLQKDQLTSTQTLENLGLDSFSALEKQIEI</sequence>
<organism evidence="2 3">
    <name type="scientific">Mya arenaria</name>
    <name type="common">Soft-shell clam</name>
    <dbReference type="NCBI Taxonomy" id="6604"/>
    <lineage>
        <taxon>Eukaryota</taxon>
        <taxon>Metazoa</taxon>
        <taxon>Spiralia</taxon>
        <taxon>Lophotrochozoa</taxon>
        <taxon>Mollusca</taxon>
        <taxon>Bivalvia</taxon>
        <taxon>Autobranchia</taxon>
        <taxon>Heteroconchia</taxon>
        <taxon>Euheterodonta</taxon>
        <taxon>Imparidentia</taxon>
        <taxon>Neoheterodontei</taxon>
        <taxon>Myida</taxon>
        <taxon>Myoidea</taxon>
        <taxon>Myidae</taxon>
        <taxon>Mya</taxon>
    </lineage>
</organism>
<feature type="signal peptide" evidence="1">
    <location>
        <begin position="1"/>
        <end position="17"/>
    </location>
</feature>